<keyword evidence="3" id="KW-1185">Reference proteome</keyword>
<dbReference type="EMBL" id="JACHOT010000009">
    <property type="protein sequence ID" value="MBB4652980.1"/>
    <property type="molecule type" value="Genomic_DNA"/>
</dbReference>
<proteinExistence type="predicted"/>
<feature type="compositionally biased region" description="Basic and acidic residues" evidence="1">
    <location>
        <begin position="44"/>
        <end position="60"/>
    </location>
</feature>
<reference evidence="2 3" key="1">
    <citation type="submission" date="2020-08" db="EMBL/GenBank/DDBJ databases">
        <title>Genomic Encyclopedia of Type Strains, Phase IV (KMG-IV): sequencing the most valuable type-strain genomes for metagenomic binning, comparative biology and taxonomic classification.</title>
        <authorList>
            <person name="Goeker M."/>
        </authorList>
    </citation>
    <scope>NUCLEOTIDE SEQUENCE [LARGE SCALE GENOMIC DNA]</scope>
    <source>
        <strain evidence="2 3">DSM 7050</strain>
    </source>
</reference>
<evidence type="ECO:0000256" key="1">
    <source>
        <dbReference type="SAM" id="MobiDB-lite"/>
    </source>
</evidence>
<evidence type="ECO:0000313" key="3">
    <source>
        <dbReference type="Proteomes" id="UP000539538"/>
    </source>
</evidence>
<protein>
    <submittedName>
        <fullName evidence="2">Uncharacterized protein</fullName>
    </submittedName>
</protein>
<organism evidence="2 3">
    <name type="scientific">Aminobacter niigataensis</name>
    <dbReference type="NCBI Taxonomy" id="83265"/>
    <lineage>
        <taxon>Bacteria</taxon>
        <taxon>Pseudomonadati</taxon>
        <taxon>Pseudomonadota</taxon>
        <taxon>Alphaproteobacteria</taxon>
        <taxon>Hyphomicrobiales</taxon>
        <taxon>Phyllobacteriaceae</taxon>
        <taxon>Aminobacter</taxon>
    </lineage>
</organism>
<name>A0ABR6LAE2_9HYPH</name>
<feature type="region of interest" description="Disordered" evidence="1">
    <location>
        <begin position="39"/>
        <end position="60"/>
    </location>
</feature>
<gene>
    <name evidence="2" type="ORF">GGQ99_004764</name>
</gene>
<dbReference type="RefSeq" id="WP_183264382.1">
    <property type="nucleotide sequence ID" value="NZ_BAAAVZ010000026.1"/>
</dbReference>
<evidence type="ECO:0000313" key="2">
    <source>
        <dbReference type="EMBL" id="MBB4652980.1"/>
    </source>
</evidence>
<sequence>MSELSVTDLCVAMLRVAARRLRAGVAPADVPHSIDQVARASIESGRDNRNLTTTRDQKGT</sequence>
<dbReference type="Proteomes" id="UP000539538">
    <property type="component" value="Unassembled WGS sequence"/>
</dbReference>
<comment type="caution">
    <text evidence="2">The sequence shown here is derived from an EMBL/GenBank/DDBJ whole genome shotgun (WGS) entry which is preliminary data.</text>
</comment>
<accession>A0ABR6LAE2</accession>